<dbReference type="PANTHER" id="PTHR11593">
    <property type="entry name" value="60S RIBOSOMAL PROTEIN L17"/>
    <property type="match status" value="1"/>
</dbReference>
<evidence type="ECO:0000256" key="5">
    <source>
        <dbReference type="ARBA" id="ARBA00035325"/>
    </source>
</evidence>
<name>A0A9X9QAT2_GULGU</name>
<evidence type="ECO:0000313" key="9">
    <source>
        <dbReference type="Proteomes" id="UP000269945"/>
    </source>
</evidence>
<dbReference type="Pfam" id="PF00237">
    <property type="entry name" value="Ribosomal_L22"/>
    <property type="match status" value="1"/>
</dbReference>
<dbReference type="GO" id="GO:0022625">
    <property type="term" value="C:cytosolic large ribosomal subunit"/>
    <property type="evidence" value="ECO:0007669"/>
    <property type="project" value="TreeGrafter"/>
</dbReference>
<dbReference type="PANTHER" id="PTHR11593:SF11">
    <property type="entry name" value="LARGE RIBOSOMAL SUBUNIT PROTEIN UL22"/>
    <property type="match status" value="1"/>
</dbReference>
<evidence type="ECO:0000313" key="8">
    <source>
        <dbReference type="EMBL" id="VCX42582.1"/>
    </source>
</evidence>
<dbReference type="InterPro" id="IPR001063">
    <property type="entry name" value="Ribosomal_uL22"/>
</dbReference>
<dbReference type="Gene3D" id="3.90.470.10">
    <property type="entry name" value="Ribosomal protein L22/L17"/>
    <property type="match status" value="1"/>
</dbReference>
<comment type="caution">
    <text evidence="8">The sequence shown here is derived from an EMBL/GenBank/DDBJ whole genome shotgun (WGS) entry which is preliminary data.</text>
</comment>
<feature type="region of interest" description="Disordered" evidence="7">
    <location>
        <begin position="28"/>
        <end position="56"/>
    </location>
</feature>
<dbReference type="GO" id="GO:0003735">
    <property type="term" value="F:structural constituent of ribosome"/>
    <property type="evidence" value="ECO:0007669"/>
    <property type="project" value="InterPro"/>
</dbReference>
<keyword evidence="9" id="KW-1185">Reference proteome</keyword>
<keyword evidence="3 6" id="KW-0687">Ribonucleoprotein</keyword>
<feature type="non-terminal residue" evidence="8">
    <location>
        <position position="74"/>
    </location>
</feature>
<dbReference type="AlphaFoldDB" id="A0A9X9QAT2"/>
<dbReference type="Proteomes" id="UP000269945">
    <property type="component" value="Unassembled WGS sequence"/>
</dbReference>
<evidence type="ECO:0000256" key="4">
    <source>
        <dbReference type="ARBA" id="ARBA00035207"/>
    </source>
</evidence>
<proteinExistence type="inferred from homology"/>
<protein>
    <recommendedName>
        <fullName evidence="4">Large ribosomal subunit protein uL22</fullName>
    </recommendedName>
    <alternativeName>
        <fullName evidence="5">60S ribosomal protein L17</fullName>
    </alternativeName>
</protein>
<dbReference type="GO" id="GO:0002181">
    <property type="term" value="P:cytoplasmic translation"/>
    <property type="evidence" value="ECO:0007669"/>
    <property type="project" value="TreeGrafter"/>
</dbReference>
<evidence type="ECO:0000256" key="6">
    <source>
        <dbReference type="RuleBase" id="RU004005"/>
    </source>
</evidence>
<dbReference type="SUPFAM" id="SSF54843">
    <property type="entry name" value="Ribosomal protein L22"/>
    <property type="match status" value="1"/>
</dbReference>
<sequence length="74" mass="8549">MLKNAENNAELKGLDVDSLVMEHMQVNKAPKMQGRTYRAHGQVDAPRHSPCHTEISSLQKSRLFLSQKRRLHRK</sequence>
<reference evidence="8 9" key="1">
    <citation type="submission" date="2018-10" db="EMBL/GenBank/DDBJ databases">
        <authorList>
            <person name="Ekblom R."/>
            <person name="Jareborg N."/>
        </authorList>
    </citation>
    <scope>NUCLEOTIDE SEQUENCE [LARGE SCALE GENOMIC DNA]</scope>
    <source>
        <tissue evidence="8">Muscle</tissue>
    </source>
</reference>
<comment type="similarity">
    <text evidence="1 6">Belongs to the universal ribosomal protein uL22 family.</text>
</comment>
<evidence type="ECO:0000256" key="7">
    <source>
        <dbReference type="SAM" id="MobiDB-lite"/>
    </source>
</evidence>
<evidence type="ECO:0000256" key="2">
    <source>
        <dbReference type="ARBA" id="ARBA00022980"/>
    </source>
</evidence>
<evidence type="ECO:0000256" key="1">
    <source>
        <dbReference type="ARBA" id="ARBA00009451"/>
    </source>
</evidence>
<keyword evidence="2 6" id="KW-0689">Ribosomal protein</keyword>
<gene>
    <name evidence="8" type="ORF">BN2614_LOCUS1</name>
</gene>
<dbReference type="InterPro" id="IPR036394">
    <property type="entry name" value="Ribosomal_uL22_sf"/>
</dbReference>
<dbReference type="EMBL" id="CYRY02046783">
    <property type="protein sequence ID" value="VCX42582.1"/>
    <property type="molecule type" value="Genomic_DNA"/>
</dbReference>
<accession>A0A9X9QAT2</accession>
<evidence type="ECO:0000256" key="3">
    <source>
        <dbReference type="ARBA" id="ARBA00023274"/>
    </source>
</evidence>
<dbReference type="InterPro" id="IPR005721">
    <property type="entry name" value="Ribosomal_uL22_euk/arc"/>
</dbReference>
<organism evidence="8 9">
    <name type="scientific">Gulo gulo</name>
    <name type="common">Wolverine</name>
    <name type="synonym">Gluton</name>
    <dbReference type="NCBI Taxonomy" id="48420"/>
    <lineage>
        <taxon>Eukaryota</taxon>
        <taxon>Metazoa</taxon>
        <taxon>Chordata</taxon>
        <taxon>Craniata</taxon>
        <taxon>Vertebrata</taxon>
        <taxon>Euteleostomi</taxon>
        <taxon>Mammalia</taxon>
        <taxon>Eutheria</taxon>
        <taxon>Laurasiatheria</taxon>
        <taxon>Carnivora</taxon>
        <taxon>Caniformia</taxon>
        <taxon>Musteloidea</taxon>
        <taxon>Mustelidae</taxon>
        <taxon>Guloninae</taxon>
        <taxon>Gulo</taxon>
    </lineage>
</organism>